<reference evidence="2" key="2">
    <citation type="submission" date="2012-05" db="EMBL/GenBank/DDBJ databases">
        <authorList>
            <person name="Park J.-H."/>
            <person name="Zylstra G.J."/>
            <person name="Chae J.-C."/>
        </authorList>
    </citation>
    <scope>NUCLEOTIDE SEQUENCE</scope>
    <source>
        <strain evidence="2">AP103</strain>
    </source>
</reference>
<evidence type="ECO:0000313" key="6">
    <source>
        <dbReference type="EMBL" id="EIT72016.1"/>
    </source>
</evidence>
<evidence type="ECO:0008006" key="8">
    <source>
        <dbReference type="Google" id="ProtNLM"/>
    </source>
</evidence>
<name>I8T884_9GAMM</name>
<dbReference type="EMBL" id="AKGD01000001">
    <property type="protein sequence ID" value="EIT70160.1"/>
    <property type="molecule type" value="Genomic_DNA"/>
</dbReference>
<evidence type="ECO:0000313" key="5">
    <source>
        <dbReference type="EMBL" id="EIT71408.1"/>
    </source>
</evidence>
<reference evidence="2 7" key="1">
    <citation type="journal article" date="2012" name="J. Bacteriol.">
        <title>Genome Sequence of n-Alkane-Degrading Hydrocarboniphaga effusa Strain AP103T (ATCC BAA-332T).</title>
        <authorList>
            <person name="Chang H.K."/>
            <person name="Zylstra G.J."/>
            <person name="Chae J.C."/>
        </authorList>
    </citation>
    <scope>NUCLEOTIDE SEQUENCE [LARGE SCALE GENOMIC DNA]</scope>
    <source>
        <strain evidence="2 7">AP103</strain>
    </source>
</reference>
<dbReference type="GO" id="GO:0004803">
    <property type="term" value="F:transposase activity"/>
    <property type="evidence" value="ECO:0007669"/>
    <property type="project" value="InterPro"/>
</dbReference>
<evidence type="ECO:0000313" key="3">
    <source>
        <dbReference type="EMBL" id="EIT70374.1"/>
    </source>
</evidence>
<dbReference type="EMBL" id="AKGD01000001">
    <property type="protein sequence ID" value="EIT71053.1"/>
    <property type="molecule type" value="Genomic_DNA"/>
</dbReference>
<keyword evidence="7" id="KW-1185">Reference proteome</keyword>
<proteinExistence type="predicted"/>
<dbReference type="STRING" id="1172194.WQQ_01100"/>
<dbReference type="Proteomes" id="UP000003704">
    <property type="component" value="Unassembled WGS sequence"/>
</dbReference>
<protein>
    <recommendedName>
        <fullName evidence="8">Transposase</fullName>
    </recommendedName>
</protein>
<dbReference type="Pfam" id="PF01527">
    <property type="entry name" value="HTH_Tnp_1"/>
    <property type="match status" value="1"/>
</dbReference>
<dbReference type="EMBL" id="AKGD01000001">
    <property type="protein sequence ID" value="EIT71408.1"/>
    <property type="molecule type" value="Genomic_DNA"/>
</dbReference>
<dbReference type="SUPFAM" id="SSF48295">
    <property type="entry name" value="TrpR-like"/>
    <property type="match status" value="1"/>
</dbReference>
<evidence type="ECO:0000313" key="2">
    <source>
        <dbReference type="EMBL" id="EIT70160.1"/>
    </source>
</evidence>
<dbReference type="EMBL" id="AKGD01000001">
    <property type="protein sequence ID" value="EIT69973.1"/>
    <property type="molecule type" value="Genomic_DNA"/>
</dbReference>
<dbReference type="InterPro" id="IPR010921">
    <property type="entry name" value="Trp_repressor/repl_initiator"/>
</dbReference>
<gene>
    <name evidence="1" type="ORF">WQQ_01100</name>
    <name evidence="2" type="ORF">WQQ_02970</name>
    <name evidence="3" type="ORF">WQQ_05110</name>
    <name evidence="4" type="ORF">WQQ_11900</name>
    <name evidence="5" type="ORF">WQQ_15450</name>
    <name evidence="6" type="ORF">WQQ_21530</name>
</gene>
<dbReference type="EMBL" id="AKGD01000001">
    <property type="protein sequence ID" value="EIT72016.1"/>
    <property type="molecule type" value="Genomic_DNA"/>
</dbReference>
<dbReference type="GO" id="GO:0043565">
    <property type="term" value="F:sequence-specific DNA binding"/>
    <property type="evidence" value="ECO:0007669"/>
    <property type="project" value="InterPro"/>
</dbReference>
<dbReference type="InterPro" id="IPR036388">
    <property type="entry name" value="WH-like_DNA-bd_sf"/>
</dbReference>
<dbReference type="GO" id="GO:0006313">
    <property type="term" value="P:DNA transposition"/>
    <property type="evidence" value="ECO:0007669"/>
    <property type="project" value="InterPro"/>
</dbReference>
<dbReference type="NCBIfam" id="NF047595">
    <property type="entry name" value="IS66_ISRel24_TnpA"/>
    <property type="match status" value="1"/>
</dbReference>
<evidence type="ECO:0000313" key="1">
    <source>
        <dbReference type="EMBL" id="EIT69973.1"/>
    </source>
</evidence>
<sequence length="106" mass="11556">MGKKRRSYSAEFKAACVAEARQKQSSVSSIARRHGLNHNLIFKWWREADAASKTTLLPVTIVPPAAPTPQSTSVALSVSFADGACLRIESASDAMVLTILDRLRSR</sequence>
<evidence type="ECO:0000313" key="4">
    <source>
        <dbReference type="EMBL" id="EIT71053.1"/>
    </source>
</evidence>
<comment type="caution">
    <text evidence="2">The sequence shown here is derived from an EMBL/GenBank/DDBJ whole genome shotgun (WGS) entry which is preliminary data.</text>
</comment>
<dbReference type="Gene3D" id="1.10.10.10">
    <property type="entry name" value="Winged helix-like DNA-binding domain superfamily/Winged helix DNA-binding domain"/>
    <property type="match status" value="1"/>
</dbReference>
<dbReference type="AlphaFoldDB" id="I8T884"/>
<dbReference type="InterPro" id="IPR002514">
    <property type="entry name" value="Transposase_8"/>
</dbReference>
<dbReference type="EMBL" id="AKGD01000001">
    <property type="protein sequence ID" value="EIT70374.1"/>
    <property type="molecule type" value="Genomic_DNA"/>
</dbReference>
<accession>I8T884</accession>
<organism evidence="2 7">
    <name type="scientific">Hydrocarboniphaga effusa AP103</name>
    <dbReference type="NCBI Taxonomy" id="1172194"/>
    <lineage>
        <taxon>Bacteria</taxon>
        <taxon>Pseudomonadati</taxon>
        <taxon>Pseudomonadota</taxon>
        <taxon>Gammaproteobacteria</taxon>
        <taxon>Nevskiales</taxon>
        <taxon>Nevskiaceae</taxon>
        <taxon>Hydrocarboniphaga</taxon>
    </lineage>
</organism>
<evidence type="ECO:0000313" key="7">
    <source>
        <dbReference type="Proteomes" id="UP000003704"/>
    </source>
</evidence>